<keyword evidence="9" id="KW-0368">Histidine biosynthesis</keyword>
<evidence type="ECO:0000256" key="5">
    <source>
        <dbReference type="ARBA" id="ARBA00022576"/>
    </source>
</evidence>
<evidence type="ECO:0000256" key="1">
    <source>
        <dbReference type="ARBA" id="ARBA00001933"/>
    </source>
</evidence>
<dbReference type="GO" id="GO:0030170">
    <property type="term" value="F:pyridoxal phosphate binding"/>
    <property type="evidence" value="ECO:0007669"/>
    <property type="project" value="InterPro"/>
</dbReference>
<keyword evidence="12" id="KW-1185">Reference proteome</keyword>
<dbReference type="eggNOG" id="COG0079">
    <property type="taxonomic scope" value="Bacteria"/>
</dbReference>
<comment type="pathway">
    <text evidence="2 9">Amino-acid biosynthesis; L-histidine biosynthesis; L-histidine from 5-phospho-alpha-D-ribose 1-diphosphate: step 7/9.</text>
</comment>
<dbReference type="InterPro" id="IPR015422">
    <property type="entry name" value="PyrdxlP-dep_Trfase_small"/>
</dbReference>
<gene>
    <name evidence="9" type="primary">hisC</name>
    <name evidence="11" type="ORF">RS694_05805</name>
</gene>
<accession>A0A1P8K7W5</accession>
<dbReference type="UniPathway" id="UPA00031">
    <property type="reaction ID" value="UER00012"/>
</dbReference>
<dbReference type="Gene3D" id="3.40.640.10">
    <property type="entry name" value="Type I PLP-dependent aspartate aminotransferase-like (Major domain)"/>
    <property type="match status" value="1"/>
</dbReference>
<dbReference type="PROSITE" id="PS00599">
    <property type="entry name" value="AA_TRANSFER_CLASS_2"/>
    <property type="match status" value="1"/>
</dbReference>
<dbReference type="Gene3D" id="3.90.1150.10">
    <property type="entry name" value="Aspartate Aminotransferase, domain 1"/>
    <property type="match status" value="1"/>
</dbReference>
<evidence type="ECO:0000256" key="3">
    <source>
        <dbReference type="ARBA" id="ARBA00007970"/>
    </source>
</evidence>
<dbReference type="InterPro" id="IPR015424">
    <property type="entry name" value="PyrdxlP-dep_Trfase"/>
</dbReference>
<dbReference type="PANTHER" id="PTHR43643:SF3">
    <property type="entry name" value="HISTIDINOL-PHOSPHATE AMINOTRANSFERASE"/>
    <property type="match status" value="1"/>
</dbReference>
<comment type="subunit">
    <text evidence="4 9">Homodimer.</text>
</comment>
<dbReference type="NCBIfam" id="NF003496">
    <property type="entry name" value="PRK05166.1"/>
    <property type="match status" value="1"/>
</dbReference>
<proteinExistence type="inferred from homology"/>
<dbReference type="STRING" id="1484693.RS694_05805"/>
<comment type="similarity">
    <text evidence="3 9">Belongs to the class-II pyridoxal-phosphate-dependent aminotransferase family. Histidinol-phosphate aminotransferase subfamily.</text>
</comment>
<dbReference type="AlphaFoldDB" id="A0A1P8K7W5"/>
<dbReference type="InterPro" id="IPR005861">
    <property type="entry name" value="HisP_aminotrans"/>
</dbReference>
<dbReference type="PANTHER" id="PTHR43643">
    <property type="entry name" value="HISTIDINOL-PHOSPHATE AMINOTRANSFERASE 2"/>
    <property type="match status" value="1"/>
</dbReference>
<dbReference type="Pfam" id="PF00155">
    <property type="entry name" value="Aminotran_1_2"/>
    <property type="match status" value="1"/>
</dbReference>
<evidence type="ECO:0000259" key="10">
    <source>
        <dbReference type="Pfam" id="PF00155"/>
    </source>
</evidence>
<keyword evidence="6 9" id="KW-0808">Transferase</keyword>
<sequence length="383" mass="41509">MTVATLTASAELLTRLARPEVRDLPAYNAGLSSEVVRQRYGVSHVARLASNENPLGPSPAVGRALAQLAQTIGLYPDANCRALRAAIAARTGAKPEQVVVGNGSENLLEVLCQAFLEPGDRVVTLLPSFGLHEIYPRMMGAKVQMLPVTPALEFDVDAWCAALTAGPAPKLAMLSNPSNPVGCMLDAAAFRRIVQATPQETLLVIDEAYYEYALRTPGFPDALAELRAQNRPWIVLRTFSKAWGLAGLRVGYGIASDDKLVQMLDRVRTPFNVNLAAQTAALAAWNDVAYMEKCVSDTVAQRQWLATQLHAMGVRMAPSATNFLFVDLQRPNGPVAEALLQRGVVVKPWKEVGYENFIRVSIGSVQDNALFLQAFADAMRNPV</sequence>
<keyword evidence="7 9" id="KW-0663">Pyridoxal phosphate</keyword>
<dbReference type="NCBIfam" id="TIGR01141">
    <property type="entry name" value="hisC"/>
    <property type="match status" value="1"/>
</dbReference>
<evidence type="ECO:0000256" key="8">
    <source>
        <dbReference type="ARBA" id="ARBA00047481"/>
    </source>
</evidence>
<feature type="domain" description="Aminotransferase class I/classII large" evidence="10">
    <location>
        <begin position="45"/>
        <end position="372"/>
    </location>
</feature>
<dbReference type="EC" id="2.6.1.9" evidence="9"/>
<evidence type="ECO:0000313" key="12">
    <source>
        <dbReference type="Proteomes" id="UP000186110"/>
    </source>
</evidence>
<keyword evidence="5 9" id="KW-0032">Aminotransferase</keyword>
<keyword evidence="9" id="KW-0028">Amino-acid biosynthesis</keyword>
<comment type="catalytic activity">
    <reaction evidence="8 9">
        <text>L-histidinol phosphate + 2-oxoglutarate = 3-(imidazol-4-yl)-2-oxopropyl phosphate + L-glutamate</text>
        <dbReference type="Rhea" id="RHEA:23744"/>
        <dbReference type="ChEBI" id="CHEBI:16810"/>
        <dbReference type="ChEBI" id="CHEBI:29985"/>
        <dbReference type="ChEBI" id="CHEBI:57766"/>
        <dbReference type="ChEBI" id="CHEBI:57980"/>
        <dbReference type="EC" id="2.6.1.9"/>
    </reaction>
</comment>
<dbReference type="CDD" id="cd00609">
    <property type="entry name" value="AAT_like"/>
    <property type="match status" value="1"/>
</dbReference>
<evidence type="ECO:0000313" key="11">
    <source>
        <dbReference type="EMBL" id="APW42093.1"/>
    </source>
</evidence>
<evidence type="ECO:0000256" key="9">
    <source>
        <dbReference type="HAMAP-Rule" id="MF_01023"/>
    </source>
</evidence>
<dbReference type="HAMAP" id="MF_01023">
    <property type="entry name" value="HisC_aminotrans_2"/>
    <property type="match status" value="1"/>
</dbReference>
<dbReference type="RefSeq" id="WP_029706030.1">
    <property type="nucleotide sequence ID" value="NZ_CP019239.1"/>
</dbReference>
<dbReference type="GO" id="GO:0000105">
    <property type="term" value="P:L-histidine biosynthetic process"/>
    <property type="evidence" value="ECO:0007669"/>
    <property type="project" value="UniProtKB-UniRule"/>
</dbReference>
<evidence type="ECO:0000256" key="4">
    <source>
        <dbReference type="ARBA" id="ARBA00011738"/>
    </source>
</evidence>
<dbReference type="InterPro" id="IPR004839">
    <property type="entry name" value="Aminotransferase_I/II_large"/>
</dbReference>
<dbReference type="InterPro" id="IPR050106">
    <property type="entry name" value="HistidinolP_aminotransfase"/>
</dbReference>
<comment type="cofactor">
    <cofactor evidence="1 9">
        <name>pyridoxal 5'-phosphate</name>
        <dbReference type="ChEBI" id="CHEBI:597326"/>
    </cofactor>
</comment>
<evidence type="ECO:0000256" key="2">
    <source>
        <dbReference type="ARBA" id="ARBA00005011"/>
    </source>
</evidence>
<dbReference type="KEGG" id="rsb:RS694_05805"/>
<dbReference type="EMBL" id="CP019239">
    <property type="protein sequence ID" value="APW42093.1"/>
    <property type="molecule type" value="Genomic_DNA"/>
</dbReference>
<dbReference type="GO" id="GO:0004400">
    <property type="term" value="F:histidinol-phosphate transaminase activity"/>
    <property type="evidence" value="ECO:0007669"/>
    <property type="project" value="UniProtKB-UniRule"/>
</dbReference>
<evidence type="ECO:0000256" key="6">
    <source>
        <dbReference type="ARBA" id="ARBA00022679"/>
    </source>
</evidence>
<name>A0A1P8K7W5_9BURK</name>
<feature type="modified residue" description="N6-(pyridoxal phosphate)lysine" evidence="9">
    <location>
        <position position="241"/>
    </location>
</feature>
<dbReference type="InterPro" id="IPR015421">
    <property type="entry name" value="PyrdxlP-dep_Trfase_major"/>
</dbReference>
<dbReference type="InterPro" id="IPR001917">
    <property type="entry name" value="Aminotrans_II_pyridoxalP_BS"/>
</dbReference>
<reference evidence="11 12" key="1">
    <citation type="submission" date="2017-01" db="EMBL/GenBank/DDBJ databases">
        <authorList>
            <person name="Mah S.A."/>
            <person name="Swanson W.J."/>
            <person name="Moy G.W."/>
            <person name="Vacquier V.D."/>
        </authorList>
    </citation>
    <scope>NUCLEOTIDE SEQUENCE [LARGE SCALE GENOMIC DNA]</scope>
    <source>
        <strain evidence="11 12">DSM 22694</strain>
    </source>
</reference>
<protein>
    <recommendedName>
        <fullName evidence="9">Histidinol-phosphate aminotransferase</fullName>
        <ecNumber evidence="9">2.6.1.9</ecNumber>
    </recommendedName>
    <alternativeName>
        <fullName evidence="9">Imidazole acetol-phosphate transaminase</fullName>
    </alternativeName>
</protein>
<dbReference type="Proteomes" id="UP000186110">
    <property type="component" value="Chromosome"/>
</dbReference>
<dbReference type="SUPFAM" id="SSF53383">
    <property type="entry name" value="PLP-dependent transferases"/>
    <property type="match status" value="1"/>
</dbReference>
<organism evidence="11 12">
    <name type="scientific">Rhodoferax saidenbachensis</name>
    <dbReference type="NCBI Taxonomy" id="1484693"/>
    <lineage>
        <taxon>Bacteria</taxon>
        <taxon>Pseudomonadati</taxon>
        <taxon>Pseudomonadota</taxon>
        <taxon>Betaproteobacteria</taxon>
        <taxon>Burkholderiales</taxon>
        <taxon>Comamonadaceae</taxon>
        <taxon>Rhodoferax</taxon>
    </lineage>
</organism>
<evidence type="ECO:0000256" key="7">
    <source>
        <dbReference type="ARBA" id="ARBA00022898"/>
    </source>
</evidence>